<dbReference type="SMART" id="SM00248">
    <property type="entry name" value="ANK"/>
    <property type="match status" value="10"/>
</dbReference>
<dbReference type="Gene3D" id="3.30.40.10">
    <property type="entry name" value="Zinc/RING finger domain, C3HC4 (zinc finger)"/>
    <property type="match status" value="1"/>
</dbReference>
<evidence type="ECO:0000256" key="1">
    <source>
        <dbReference type="ARBA" id="ARBA00022723"/>
    </source>
</evidence>
<feature type="repeat" description="ANK" evidence="6">
    <location>
        <begin position="1680"/>
        <end position="1712"/>
    </location>
</feature>
<dbReference type="SUPFAM" id="SSF51126">
    <property type="entry name" value="Pectin lyase-like"/>
    <property type="match status" value="1"/>
</dbReference>
<name>A0ABQ9XWC3_9EUKA</name>
<dbReference type="PANTHER" id="PTHR24198">
    <property type="entry name" value="ANKYRIN REPEAT AND PROTEIN KINASE DOMAIN-CONTAINING PROTEIN"/>
    <property type="match status" value="1"/>
</dbReference>
<keyword evidence="1" id="KW-0479">Metal-binding</keyword>
<feature type="repeat" description="ANK" evidence="6">
    <location>
        <begin position="880"/>
        <end position="912"/>
    </location>
</feature>
<keyword evidence="11" id="KW-1185">Reference proteome</keyword>
<feature type="repeat" description="ANK" evidence="6">
    <location>
        <begin position="1714"/>
        <end position="1736"/>
    </location>
</feature>
<dbReference type="InterPro" id="IPR011011">
    <property type="entry name" value="Znf_FYVE_PHD"/>
</dbReference>
<accession>A0ABQ9XWC3</accession>
<dbReference type="Gene3D" id="1.25.40.20">
    <property type="entry name" value="Ankyrin repeat-containing domain"/>
    <property type="match status" value="2"/>
</dbReference>
<dbReference type="EMBL" id="JARBJD010000063">
    <property type="protein sequence ID" value="KAK2955785.1"/>
    <property type="molecule type" value="Genomic_DNA"/>
</dbReference>
<comment type="caution">
    <text evidence="10">The sequence shown here is derived from an EMBL/GenBank/DDBJ whole genome shotgun (WGS) entry which is preliminary data.</text>
</comment>
<dbReference type="Proteomes" id="UP001281761">
    <property type="component" value="Unassembled WGS sequence"/>
</dbReference>
<evidence type="ECO:0000256" key="6">
    <source>
        <dbReference type="PROSITE-ProRule" id="PRU00023"/>
    </source>
</evidence>
<evidence type="ECO:0000256" key="5">
    <source>
        <dbReference type="ARBA" id="ARBA00023043"/>
    </source>
</evidence>
<dbReference type="Pfam" id="PF00023">
    <property type="entry name" value="Ank"/>
    <property type="match status" value="2"/>
</dbReference>
<evidence type="ECO:0000256" key="7">
    <source>
        <dbReference type="PROSITE-ProRule" id="PRU00091"/>
    </source>
</evidence>
<feature type="compositionally biased region" description="Pro residues" evidence="8">
    <location>
        <begin position="1880"/>
        <end position="1889"/>
    </location>
</feature>
<feature type="compositionally biased region" description="Polar residues" evidence="8">
    <location>
        <begin position="1117"/>
        <end position="1138"/>
    </location>
</feature>
<dbReference type="InterPro" id="IPR000306">
    <property type="entry name" value="Znf_FYVE"/>
</dbReference>
<dbReference type="PROSITE" id="PS50088">
    <property type="entry name" value="ANK_REPEAT"/>
    <property type="match status" value="4"/>
</dbReference>
<proteinExistence type="predicted"/>
<dbReference type="Pfam" id="PF12796">
    <property type="entry name" value="Ank_2"/>
    <property type="match status" value="2"/>
</dbReference>
<evidence type="ECO:0000256" key="8">
    <source>
        <dbReference type="SAM" id="MobiDB-lite"/>
    </source>
</evidence>
<dbReference type="InterPro" id="IPR013083">
    <property type="entry name" value="Znf_RING/FYVE/PHD"/>
</dbReference>
<organism evidence="10 11">
    <name type="scientific">Blattamonas nauphoetae</name>
    <dbReference type="NCBI Taxonomy" id="2049346"/>
    <lineage>
        <taxon>Eukaryota</taxon>
        <taxon>Metamonada</taxon>
        <taxon>Preaxostyla</taxon>
        <taxon>Oxymonadida</taxon>
        <taxon>Blattamonas</taxon>
    </lineage>
</organism>
<dbReference type="SMART" id="SM00064">
    <property type="entry name" value="FYVE"/>
    <property type="match status" value="1"/>
</dbReference>
<feature type="region of interest" description="Disordered" evidence="8">
    <location>
        <begin position="1870"/>
        <end position="1893"/>
    </location>
</feature>
<evidence type="ECO:0000256" key="3">
    <source>
        <dbReference type="ARBA" id="ARBA00022771"/>
    </source>
</evidence>
<dbReference type="InterPro" id="IPR017455">
    <property type="entry name" value="Znf_FYVE-rel"/>
</dbReference>
<evidence type="ECO:0000259" key="9">
    <source>
        <dbReference type="PROSITE" id="PS50178"/>
    </source>
</evidence>
<sequence length="2030" mass="220852">MLGCVVSLTSSHLSGSTIRDVNTVGTEPSITLPKPGQYPAKFVDGTEYYFDKASGGKETSASFSFCRFTGAKYASARPLTFNEYPGTISILSCSFENIANTGYSGGAGYSFDPLNGGAGYVWLKKRYNHTCLTVNSSNFTKCSAIDFGGAMIILAEDDVLINSCRFNNCSTANPSSAAFGGGFYLTGWEMPSHHIRKQDILVDCVFVDCTTTKCGGGAFVTGLVDMSIVDTRFEHCEAVVGSITRGGGIYAEDLAAVTVQRCHFIGCKSKHAGGAIHSDRGASLSVSDTLVQNCYSGTTGTIYIHKRYEWYPLSLSRVLFDGNTVGDDTSFFTTYLMNMDAPASKFTDIAIIFYTDTGLPTIQFVDCFTTIHPDSSGMIIGRKNPDSGKYFQERYIHDEFDKIGPFLTTAPTVRMNETTGKIELEMEGKIPLTSQEYEVTVKENGTGAETRLRMLFSDGTGTLVSGSEVNLQYNTGYTITSIVGIVPASSSSRMTNSIDVPVAAWTFNLAATPNFLSFTTPVDPPSLVSASSDLIESDHQSALIVLHFNKEVSGSFDIVVEEEGKDVTITVSILTEAQAGESSKFIVVGDERLLTHDTTYTIKSIVATPGTDSPFVFMNDTITFHIPKLLYVPPKVALVALTTSLPATLVIIVGIAAGLIYDFLKELQKNGCDMNKLTVSSGETVAHRILRRGIDLKENGYEIENVSEINSLLQTAYELGTDLNLPNASGETITHLCCQFGLISHLDMIISLSCSLNQSISANNQSQAQNSTPAQINSLPTYLATTNRRTGWTVIHYCLCSDSPLSTLEHLIEKYPAVTELINVPDDQGLTPLHWMGKGHGDDGSTETRDIDKYSEEELDVSILTLLLKHGAHLNIQDCSYHTPLHYSVISNRFEIASFLLKHHANPDGIDPSASQIPNLIPPPLSPLAWSVINQNTDMMYLLANADKVFETMHGMTDPQAVGDTPYFSGQPSIISRQSVASKISLGSPLNSKGYTNREFSAITPRIFGEQDWKIPNPVLWLVRLLPSDILAKIDASLSARFWDLVEEEGKLGQEQYTEERNLSEAEINEEKKRIIESIYELFPKPFAAVSLKRGGHTLRCLQEEPRKSTECDLTEPTEQNGSQIGDDSTSRSGASVSPALSSQHVHLTLFLNSLHPLPLHIASFLGHTGCVTSLLLNGASPLIPHSPTLATLGVFHSFRQRYPRTVLPNPISPAILSLPSNNSAPARPASIGIKPIASEDGSGWFAIELAAAGGSEETVLALLDGEVMRQSCGNISEDFSLLREDISKLNVCLSQLPRRMDEVGQTAKKLSLVVPPLSAPTPLSTPLSSPRKGWSGHVFEGAPTEIEEKLQLRSVSTLSTVIGALVSHLTSRLKELCPSLPSQDRSKLAVPQTDLSYFRKSPKKNSDTSAELPDTTVIPHILAAHRKSVFERQLLEWEDSSLPSVVGLLETVWREGSQLDTAPSRTNKTAISQHSVFTFLVPFVRMCLQLALTSLNQRASVFHVLAARNDTKLVESIYDSFLKEGMRMLTALPAGEGWKRDAEKEARKNQAQPSPGIDPDPNFSPDLISFFLSLLKSLFGVLVDGTDSSLSSPLAMAISFRHHSFINLLLNYHPELTILDVNGDSLAHICIKHALQPPHLQLPSPTSSPPPTQISPEFTTQFLSTLQAQGVTLGQQNANGITPLHEAVQARNLKAVELLLSKVGGGDLGDTVTGNTPLHVATINTSLEAVQLIIRLSPALRIDVQNHQRQTALHLAVLARCVEIVGELLKHGADPNIRDRKGWTALHHACTGMGVINEMEKAKQTRIVEHLIRNGAHVLIPTIDGLTAFDLLSSPQDRQYLGSLCVENIPRCIPLSGLFERENKQKRRLLESSSVTPSSPAPSPPTPLTPSLAHSTALQAAPVSSPSRVCPSCSSALSIMSSQIRPCYLCSRSVCSRCEGGRIPLLVFGQTAKQSLCQSCFKLFQSLSDQSRVNSLIPDRIAYSEEKHGKTHFPQELLQAKKVKKVVLDSASLFTVMENAAKLSELKSE</sequence>
<feature type="repeat" description="ANK" evidence="6">
    <location>
        <begin position="1749"/>
        <end position="1781"/>
    </location>
</feature>
<feature type="region of interest" description="Disordered" evidence="8">
    <location>
        <begin position="1105"/>
        <end position="1138"/>
    </location>
</feature>
<dbReference type="CDD" id="cd00065">
    <property type="entry name" value="FYVE_like_SF"/>
    <property type="match status" value="1"/>
</dbReference>
<dbReference type="InterPro" id="IPR002110">
    <property type="entry name" value="Ankyrin_rpt"/>
</dbReference>
<dbReference type="PANTHER" id="PTHR24198:SF165">
    <property type="entry name" value="ANKYRIN REPEAT-CONTAINING PROTEIN-RELATED"/>
    <property type="match status" value="1"/>
</dbReference>
<dbReference type="PROSITE" id="PS50178">
    <property type="entry name" value="ZF_FYVE"/>
    <property type="match status" value="1"/>
</dbReference>
<feature type="domain" description="FYVE-type" evidence="9">
    <location>
        <begin position="1905"/>
        <end position="1966"/>
    </location>
</feature>
<gene>
    <name evidence="10" type="ORF">BLNAU_9321</name>
</gene>
<protein>
    <recommendedName>
        <fullName evidence="9">FYVE-type domain-containing protein</fullName>
    </recommendedName>
</protein>
<evidence type="ECO:0000256" key="4">
    <source>
        <dbReference type="ARBA" id="ARBA00022833"/>
    </source>
</evidence>
<evidence type="ECO:0000313" key="11">
    <source>
        <dbReference type="Proteomes" id="UP001281761"/>
    </source>
</evidence>
<dbReference type="InterPro" id="IPR036770">
    <property type="entry name" value="Ankyrin_rpt-contain_sf"/>
</dbReference>
<dbReference type="SUPFAM" id="SSF57903">
    <property type="entry name" value="FYVE/PHD zinc finger"/>
    <property type="match status" value="1"/>
</dbReference>
<keyword evidence="4" id="KW-0862">Zinc</keyword>
<keyword evidence="5 6" id="KW-0040">ANK repeat</keyword>
<keyword evidence="3 7" id="KW-0863">Zinc-finger</keyword>
<reference evidence="10 11" key="1">
    <citation type="journal article" date="2022" name="bioRxiv">
        <title>Genomics of Preaxostyla Flagellates Illuminates Evolutionary Transitions and the Path Towards Mitochondrial Loss.</title>
        <authorList>
            <person name="Novak L.V.F."/>
            <person name="Treitli S.C."/>
            <person name="Pyrih J."/>
            <person name="Halakuc P."/>
            <person name="Pipaliya S.V."/>
            <person name="Vacek V."/>
            <person name="Brzon O."/>
            <person name="Soukal P."/>
            <person name="Eme L."/>
            <person name="Dacks J.B."/>
            <person name="Karnkowska A."/>
            <person name="Elias M."/>
            <person name="Hampl V."/>
        </authorList>
    </citation>
    <scope>NUCLEOTIDE SEQUENCE [LARGE SCALE GENOMIC DNA]</scope>
    <source>
        <strain evidence="10">NAU3</strain>
        <tissue evidence="10">Gut</tissue>
    </source>
</reference>
<dbReference type="SUPFAM" id="SSF48403">
    <property type="entry name" value="Ankyrin repeat"/>
    <property type="match status" value="3"/>
</dbReference>
<feature type="compositionally biased region" description="Basic and acidic residues" evidence="8">
    <location>
        <begin position="1540"/>
        <end position="1549"/>
    </location>
</feature>
<dbReference type="InterPro" id="IPR011050">
    <property type="entry name" value="Pectin_lyase_fold/virulence"/>
</dbReference>
<keyword evidence="2" id="KW-0677">Repeat</keyword>
<feature type="region of interest" description="Disordered" evidence="8">
    <location>
        <begin position="1540"/>
        <end position="1562"/>
    </location>
</feature>
<evidence type="ECO:0000256" key="2">
    <source>
        <dbReference type="ARBA" id="ARBA00022737"/>
    </source>
</evidence>
<dbReference type="PROSITE" id="PS50297">
    <property type="entry name" value="ANK_REP_REGION"/>
    <property type="match status" value="3"/>
</dbReference>
<evidence type="ECO:0000313" key="10">
    <source>
        <dbReference type="EMBL" id="KAK2955785.1"/>
    </source>
</evidence>